<comment type="caution">
    <text evidence="2">The sequence shown here is derived from an EMBL/GenBank/DDBJ whole genome shotgun (WGS) entry which is preliminary data.</text>
</comment>
<reference evidence="2 3" key="1">
    <citation type="submission" date="2018-08" db="EMBL/GenBank/DDBJ databases">
        <title>Mucilaginibacter sp. MYSH2.</title>
        <authorList>
            <person name="Seo T."/>
        </authorList>
    </citation>
    <scope>NUCLEOTIDE SEQUENCE [LARGE SCALE GENOMIC DNA]</scope>
    <source>
        <strain evidence="2 3">MYSH2</strain>
    </source>
</reference>
<gene>
    <name evidence="2" type="ORF">D0C36_18725</name>
</gene>
<dbReference type="AlphaFoldDB" id="A0A372NPX7"/>
<organism evidence="2 3">
    <name type="scientific">Mucilaginibacter conchicola</name>
    <dbReference type="NCBI Taxonomy" id="2303333"/>
    <lineage>
        <taxon>Bacteria</taxon>
        <taxon>Pseudomonadati</taxon>
        <taxon>Bacteroidota</taxon>
        <taxon>Sphingobacteriia</taxon>
        <taxon>Sphingobacteriales</taxon>
        <taxon>Sphingobacteriaceae</taxon>
        <taxon>Mucilaginibacter</taxon>
    </lineage>
</organism>
<feature type="transmembrane region" description="Helical" evidence="1">
    <location>
        <begin position="32"/>
        <end position="50"/>
    </location>
</feature>
<sequence length="221" mass="24818">MLFTADLLQRLEQNSDFKKPYLTAGSMGQNKLVMLPVILAVIGLFGTYEFNDLSKSDPGYKTYMYACLALAVICIIAIVIIQRGAKKNVAANIDEVPVCLGKKIYGNDRAQVYYGIYTPGAKRHDIEFIEYVAFRILNIAQEEDVALRNQVNKMFDVRFADAASPAVRLPDGITDGEEVYQRQYSFSTVSTEMKNSINENQDRFIVLAFTKTNGVLVRDVN</sequence>
<protein>
    <submittedName>
        <fullName evidence="2">Uncharacterized protein</fullName>
    </submittedName>
</protein>
<keyword evidence="3" id="KW-1185">Reference proteome</keyword>
<proteinExistence type="predicted"/>
<dbReference type="EMBL" id="QWDC01000003">
    <property type="protein sequence ID" value="RFZ90981.1"/>
    <property type="molecule type" value="Genomic_DNA"/>
</dbReference>
<evidence type="ECO:0000256" key="1">
    <source>
        <dbReference type="SAM" id="Phobius"/>
    </source>
</evidence>
<keyword evidence="1" id="KW-0812">Transmembrane</keyword>
<accession>A0A372NPX7</accession>
<feature type="transmembrane region" description="Helical" evidence="1">
    <location>
        <begin position="62"/>
        <end position="81"/>
    </location>
</feature>
<dbReference type="Proteomes" id="UP000264217">
    <property type="component" value="Unassembled WGS sequence"/>
</dbReference>
<keyword evidence="1" id="KW-1133">Transmembrane helix</keyword>
<dbReference type="OrthoDB" id="659253at2"/>
<keyword evidence="1" id="KW-0472">Membrane</keyword>
<dbReference type="RefSeq" id="WP_117393183.1">
    <property type="nucleotide sequence ID" value="NZ_QWDC01000003.1"/>
</dbReference>
<evidence type="ECO:0000313" key="3">
    <source>
        <dbReference type="Proteomes" id="UP000264217"/>
    </source>
</evidence>
<evidence type="ECO:0000313" key="2">
    <source>
        <dbReference type="EMBL" id="RFZ90981.1"/>
    </source>
</evidence>
<name>A0A372NPX7_9SPHI</name>